<feature type="domain" description="Abortive phage infection protein C-terminal" evidence="1">
    <location>
        <begin position="238"/>
        <end position="381"/>
    </location>
</feature>
<dbReference type="EMBL" id="CP063849">
    <property type="protein sequence ID" value="QOY90894.1"/>
    <property type="molecule type" value="Genomic_DNA"/>
</dbReference>
<protein>
    <submittedName>
        <fullName evidence="2">AIPR family protein</fullName>
    </submittedName>
</protein>
<keyword evidence="3" id="KW-1185">Reference proteome</keyword>
<reference evidence="2 3" key="1">
    <citation type="submission" date="2020-10" db="EMBL/GenBank/DDBJ databases">
        <title>Complete genome sequence of Paludibaculum fermentans P105T, a facultatively anaerobic acidobacterium capable of dissimilatory Fe(III) reduction.</title>
        <authorList>
            <person name="Dedysh S.N."/>
            <person name="Beletsky A.V."/>
            <person name="Kulichevskaya I.S."/>
            <person name="Mardanov A.V."/>
            <person name="Ravin N.V."/>
        </authorList>
    </citation>
    <scope>NUCLEOTIDE SEQUENCE [LARGE SCALE GENOMIC DNA]</scope>
    <source>
        <strain evidence="2 3">P105</strain>
    </source>
</reference>
<name>A0A7S7SMY2_PALFE</name>
<dbReference type="InterPro" id="IPR018891">
    <property type="entry name" value="AIPR_C"/>
</dbReference>
<evidence type="ECO:0000313" key="2">
    <source>
        <dbReference type="EMBL" id="QOY90894.1"/>
    </source>
</evidence>
<dbReference type="KEGG" id="pfer:IRI77_13390"/>
<gene>
    <name evidence="2" type="ORF">IRI77_13390</name>
</gene>
<evidence type="ECO:0000259" key="1">
    <source>
        <dbReference type="Pfam" id="PF10592"/>
    </source>
</evidence>
<dbReference type="Pfam" id="PF10592">
    <property type="entry name" value="AIPR"/>
    <property type="match status" value="1"/>
</dbReference>
<dbReference type="AlphaFoldDB" id="A0A7S7SMY2"/>
<evidence type="ECO:0000313" key="3">
    <source>
        <dbReference type="Proteomes" id="UP000593892"/>
    </source>
</evidence>
<organism evidence="2 3">
    <name type="scientific">Paludibaculum fermentans</name>
    <dbReference type="NCBI Taxonomy" id="1473598"/>
    <lineage>
        <taxon>Bacteria</taxon>
        <taxon>Pseudomonadati</taxon>
        <taxon>Acidobacteriota</taxon>
        <taxon>Terriglobia</taxon>
        <taxon>Bryobacterales</taxon>
        <taxon>Bryobacteraceae</taxon>
        <taxon>Paludibaculum</taxon>
    </lineage>
</organism>
<proteinExistence type="predicted"/>
<accession>A0A7S7SMY2</accession>
<dbReference type="RefSeq" id="WP_194452551.1">
    <property type="nucleotide sequence ID" value="NZ_CP063849.1"/>
</dbReference>
<sequence length="581" mass="63832">MPTAHQLAQTYSFIRPLQGDPVLAKYGDNALPLFAIALHLDIDDLASFATESLTDHASDKKADIIYINEADGVVCVAQGYTARSWGKQAAPARKASDLNTAAAWLLSTPIHSVPNRIRTHAKLLRDGLQKRTITKIIFAYAHNAFESQNVEDELKTVRHLLNSLPLVRGADVEVVELGLRRIEALYLTSLGSIQVTDEVILPAREIIHQTGPGWRAFVLSLNGEILHDLYETHKNALFSANLRDFLGARRVAGNVNNRIQETAQKRPEDFFVLNNGITIVTKKAKLDAKKGHLIISGVSVVNGAQTTGAVHGAGRGPAKKVCVLARIITVDNHSTISAIVSGNNTQNSIVAWDRRSNDAVQKRVKQEFQARGVDYVHRRDSARKPATSIFADQIGQMLCAFRGDLQTAIRAKADIFESDVTYSKVFPQSLSIAHIYAIQALGWAYDALKQELKAKSESGNMTEIEQKQLRLLDFPASKQFLIFVAGGLREEIAGAKLTEPMSFQLKADAIHPDNKEVVGAWLKVLKSILPILVSSLPVEEYQLVRSTEHAEAVIKTTRAVLAGVAIVQSTFEDLRAFIGPR</sequence>
<dbReference type="Proteomes" id="UP000593892">
    <property type="component" value="Chromosome"/>
</dbReference>